<dbReference type="GO" id="GO:0005737">
    <property type="term" value="C:cytoplasm"/>
    <property type="evidence" value="ECO:0007669"/>
    <property type="project" value="UniProtKB-SubCell"/>
</dbReference>
<evidence type="ECO:0000256" key="2">
    <source>
        <dbReference type="ARBA" id="ARBA00004496"/>
    </source>
</evidence>
<dbReference type="EMBL" id="AUZY01001423">
    <property type="protein sequence ID" value="EQD74905.1"/>
    <property type="molecule type" value="Genomic_DNA"/>
</dbReference>
<evidence type="ECO:0000256" key="7">
    <source>
        <dbReference type="ARBA" id="ARBA00022490"/>
    </source>
</evidence>
<dbReference type="PANTHER" id="PTHR42197:SF1">
    <property type="entry name" value="TRNA (CYTIDINE(56)-2'-O)-METHYLTRANSFERASE"/>
    <property type="match status" value="1"/>
</dbReference>
<keyword evidence="8" id="KW-0808">Transferase</keyword>
<dbReference type="GO" id="GO:0002128">
    <property type="term" value="P:tRNA nucleoside ribose methylation"/>
    <property type="evidence" value="ECO:0007669"/>
    <property type="project" value="InterPro"/>
</dbReference>
<dbReference type="InterPro" id="IPR029026">
    <property type="entry name" value="tRNA_m1G_MTases_N"/>
</dbReference>
<dbReference type="Gene3D" id="3.40.1280.10">
    <property type="match status" value="1"/>
</dbReference>
<organism evidence="12">
    <name type="scientific">mine drainage metagenome</name>
    <dbReference type="NCBI Taxonomy" id="410659"/>
    <lineage>
        <taxon>unclassified sequences</taxon>
        <taxon>metagenomes</taxon>
        <taxon>ecological metagenomes</taxon>
    </lineage>
</organism>
<evidence type="ECO:0000256" key="1">
    <source>
        <dbReference type="ARBA" id="ARBA00003959"/>
    </source>
</evidence>
<name>T1CXP7_9ZZZZ</name>
<comment type="subunit">
    <text evidence="4">Homodimer.</text>
</comment>
<keyword evidence="7" id="KW-0963">Cytoplasm</keyword>
<accession>T1CXP7</accession>
<evidence type="ECO:0000256" key="4">
    <source>
        <dbReference type="ARBA" id="ARBA00011738"/>
    </source>
</evidence>
<dbReference type="AlphaFoldDB" id="T1CXP7"/>
<dbReference type="GO" id="GO:0106059">
    <property type="term" value="F:tRNA (cytidine(56)-2'-O)-methyltransferase activity"/>
    <property type="evidence" value="ECO:0007669"/>
    <property type="project" value="UniProtKB-EC"/>
</dbReference>
<evidence type="ECO:0000256" key="3">
    <source>
        <dbReference type="ARBA" id="ARBA00010324"/>
    </source>
</evidence>
<dbReference type="Pfam" id="PF01994">
    <property type="entry name" value="Trm56"/>
    <property type="match status" value="1"/>
</dbReference>
<dbReference type="SUPFAM" id="SSF75217">
    <property type="entry name" value="alpha/beta knot"/>
    <property type="match status" value="1"/>
</dbReference>
<evidence type="ECO:0000256" key="10">
    <source>
        <dbReference type="ARBA" id="ARBA00029826"/>
    </source>
</evidence>
<keyword evidence="9" id="KW-0819">tRNA processing</keyword>
<comment type="catalytic activity">
    <reaction evidence="11">
        <text>cytidine(56) in tRNA + S-adenosyl-L-methionine = 2'-O-methylcytidine(56) in tRNA + S-adenosyl-L-homocysteine + H(+)</text>
        <dbReference type="Rhea" id="RHEA:42968"/>
        <dbReference type="Rhea" id="RHEA-COMP:10308"/>
        <dbReference type="Rhea" id="RHEA-COMP:10309"/>
        <dbReference type="ChEBI" id="CHEBI:15378"/>
        <dbReference type="ChEBI" id="CHEBI:57856"/>
        <dbReference type="ChEBI" id="CHEBI:59789"/>
        <dbReference type="ChEBI" id="CHEBI:74495"/>
        <dbReference type="ChEBI" id="CHEBI:82748"/>
        <dbReference type="EC" id="2.1.1.206"/>
    </reaction>
</comment>
<evidence type="ECO:0000256" key="8">
    <source>
        <dbReference type="ARBA" id="ARBA00022679"/>
    </source>
</evidence>
<protein>
    <recommendedName>
        <fullName evidence="6">tRNA (cytidine(56)-2'-O)-methyltransferase</fullName>
        <ecNumber evidence="5">2.1.1.206</ecNumber>
    </recommendedName>
    <alternativeName>
        <fullName evidence="10">tRNA ribose 2'-O-methyltransferase aTrm56</fullName>
    </alternativeName>
</protein>
<feature type="non-terminal residue" evidence="12">
    <location>
        <position position="101"/>
    </location>
</feature>
<dbReference type="PANTHER" id="PTHR42197">
    <property type="entry name" value="TRNA (CYTIDINE(56)-2'-O)-METHYLTRANSFERASE"/>
    <property type="match status" value="1"/>
</dbReference>
<comment type="function">
    <text evidence="1">Specifically catalyzes the AdoMet-dependent 2'-O-ribose methylation of cytidine at position 56 in tRNAs.</text>
</comment>
<proteinExistence type="inferred from homology"/>
<sequence length="101" mass="11478">MITVLRIGHRPARDKRITTHVALTARAFGASAIVIDLHDEELERNVRSVTDRFGGSFHVSSGVNWRRYLEGSEATRVHLTMYGIPVQDCIEKIREDSFRKG</sequence>
<evidence type="ECO:0000313" key="12">
    <source>
        <dbReference type="EMBL" id="EQD74905.1"/>
    </source>
</evidence>
<gene>
    <name evidence="12" type="ORF">B1B_02409</name>
</gene>
<evidence type="ECO:0000256" key="11">
    <source>
        <dbReference type="ARBA" id="ARBA00047792"/>
    </source>
</evidence>
<reference evidence="12" key="1">
    <citation type="submission" date="2013-08" db="EMBL/GenBank/DDBJ databases">
        <authorList>
            <person name="Mendez C."/>
            <person name="Richter M."/>
            <person name="Ferrer M."/>
            <person name="Sanchez J."/>
        </authorList>
    </citation>
    <scope>NUCLEOTIDE SEQUENCE</scope>
</reference>
<evidence type="ECO:0000256" key="6">
    <source>
        <dbReference type="ARBA" id="ARBA00013709"/>
    </source>
</evidence>
<dbReference type="EC" id="2.1.1.206" evidence="5"/>
<comment type="caution">
    <text evidence="12">The sequence shown here is derived from an EMBL/GenBank/DDBJ whole genome shotgun (WGS) entry which is preliminary data.</text>
</comment>
<evidence type="ECO:0000256" key="9">
    <source>
        <dbReference type="ARBA" id="ARBA00022694"/>
    </source>
</evidence>
<reference evidence="12" key="2">
    <citation type="journal article" date="2014" name="ISME J.">
        <title>Microbial stratification in low pH oxic and suboxic macroscopic growths along an acid mine drainage.</title>
        <authorList>
            <person name="Mendez-Garcia C."/>
            <person name="Mesa V."/>
            <person name="Sprenger R.R."/>
            <person name="Richter M."/>
            <person name="Diez M.S."/>
            <person name="Solano J."/>
            <person name="Bargiela R."/>
            <person name="Golyshina O.V."/>
            <person name="Manteca A."/>
            <person name="Ramos J.L."/>
            <person name="Gallego J.R."/>
            <person name="Llorente I."/>
            <person name="Martins Dos Santos V.A."/>
            <person name="Jensen O.N."/>
            <person name="Pelaez A.I."/>
            <person name="Sanchez J."/>
            <person name="Ferrer M."/>
        </authorList>
    </citation>
    <scope>NUCLEOTIDE SEQUENCE</scope>
</reference>
<evidence type="ECO:0000256" key="5">
    <source>
        <dbReference type="ARBA" id="ARBA00012624"/>
    </source>
</evidence>
<dbReference type="InterPro" id="IPR002845">
    <property type="entry name" value="tRNA_mtfrase_aTrm56"/>
</dbReference>
<dbReference type="InterPro" id="IPR029028">
    <property type="entry name" value="Alpha/beta_knot_MTases"/>
</dbReference>
<comment type="subcellular location">
    <subcellularLocation>
        <location evidence="2">Cytoplasm</location>
    </subcellularLocation>
</comment>
<keyword evidence="12" id="KW-0489">Methyltransferase</keyword>
<comment type="similarity">
    <text evidence="3">Belongs to the aTrm56 family.</text>
</comment>